<protein>
    <submittedName>
        <fullName evidence="2">Uncharacterized protein</fullName>
    </submittedName>
</protein>
<evidence type="ECO:0000313" key="2">
    <source>
        <dbReference type="EMBL" id="GMN59284.1"/>
    </source>
</evidence>
<reference evidence="2" key="1">
    <citation type="submission" date="2023-07" db="EMBL/GenBank/DDBJ databases">
        <title>draft genome sequence of fig (Ficus carica).</title>
        <authorList>
            <person name="Takahashi T."/>
            <person name="Nishimura K."/>
        </authorList>
    </citation>
    <scope>NUCLEOTIDE SEQUENCE</scope>
</reference>
<evidence type="ECO:0000256" key="1">
    <source>
        <dbReference type="SAM" id="MobiDB-lite"/>
    </source>
</evidence>
<dbReference type="AlphaFoldDB" id="A0AA88J028"/>
<sequence length="120" mass="13141">MPCRHWRRTDSIAVLVVGHTPSPSLTAAAALTCLLTSSSSQNRRRYSFMTHKMLCSVLAEKSRRTWTRSFLSVIVSLVSIHIPITGDPPKPAVLTDDETPFQTPAMGPPTPDPHNPSPLP</sequence>
<gene>
    <name evidence="2" type="ORF">TIFTF001_028361</name>
</gene>
<evidence type="ECO:0000313" key="3">
    <source>
        <dbReference type="Proteomes" id="UP001187192"/>
    </source>
</evidence>
<comment type="caution">
    <text evidence="2">The sequence shown here is derived from an EMBL/GenBank/DDBJ whole genome shotgun (WGS) entry which is preliminary data.</text>
</comment>
<accession>A0AA88J028</accession>
<feature type="compositionally biased region" description="Pro residues" evidence="1">
    <location>
        <begin position="106"/>
        <end position="120"/>
    </location>
</feature>
<dbReference type="Proteomes" id="UP001187192">
    <property type="component" value="Unassembled WGS sequence"/>
</dbReference>
<proteinExistence type="predicted"/>
<keyword evidence="3" id="KW-1185">Reference proteome</keyword>
<organism evidence="2 3">
    <name type="scientific">Ficus carica</name>
    <name type="common">Common fig</name>
    <dbReference type="NCBI Taxonomy" id="3494"/>
    <lineage>
        <taxon>Eukaryota</taxon>
        <taxon>Viridiplantae</taxon>
        <taxon>Streptophyta</taxon>
        <taxon>Embryophyta</taxon>
        <taxon>Tracheophyta</taxon>
        <taxon>Spermatophyta</taxon>
        <taxon>Magnoliopsida</taxon>
        <taxon>eudicotyledons</taxon>
        <taxon>Gunneridae</taxon>
        <taxon>Pentapetalae</taxon>
        <taxon>rosids</taxon>
        <taxon>fabids</taxon>
        <taxon>Rosales</taxon>
        <taxon>Moraceae</taxon>
        <taxon>Ficeae</taxon>
        <taxon>Ficus</taxon>
    </lineage>
</organism>
<name>A0AA88J028_FICCA</name>
<feature type="region of interest" description="Disordered" evidence="1">
    <location>
        <begin position="86"/>
        <end position="120"/>
    </location>
</feature>
<dbReference type="EMBL" id="BTGU01000085">
    <property type="protein sequence ID" value="GMN59284.1"/>
    <property type="molecule type" value="Genomic_DNA"/>
</dbReference>